<sequence>MVDGEKGSLLSQVVVDPARLVAEGDVLWAIGHRVEASVHTCEAALAGTGGMAGDEDTARVFAFGDGGDPGYDAYAAQVLQSALESVNALRAMDAALANTARAYDGAQLVGAYREASTSIYRAAEPQLIPASVQVPPALGPGPSTPLGEFAAAWAITRRSCGIGER</sequence>
<keyword evidence="2" id="KW-1185">Reference proteome</keyword>
<name>A0ABY4BXE3_9MICO</name>
<proteinExistence type="predicted"/>
<organism evidence="1 2">
    <name type="scientific">Agromyces larvae</name>
    <dbReference type="NCBI Taxonomy" id="2929802"/>
    <lineage>
        <taxon>Bacteria</taxon>
        <taxon>Bacillati</taxon>
        <taxon>Actinomycetota</taxon>
        <taxon>Actinomycetes</taxon>
        <taxon>Micrococcales</taxon>
        <taxon>Microbacteriaceae</taxon>
        <taxon>Agromyces</taxon>
    </lineage>
</organism>
<protein>
    <submittedName>
        <fullName evidence="1">Uncharacterized protein</fullName>
    </submittedName>
</protein>
<evidence type="ECO:0000313" key="1">
    <source>
        <dbReference type="EMBL" id="UOE42857.1"/>
    </source>
</evidence>
<gene>
    <name evidence="1" type="ORF">MTO99_11730</name>
</gene>
<dbReference type="RefSeq" id="WP_243553789.1">
    <property type="nucleotide sequence ID" value="NZ_CP094528.1"/>
</dbReference>
<accession>A0ABY4BXE3</accession>
<evidence type="ECO:0000313" key="2">
    <source>
        <dbReference type="Proteomes" id="UP000832097"/>
    </source>
</evidence>
<reference evidence="1 2" key="1">
    <citation type="submission" date="2022-03" db="EMBL/GenBank/DDBJ databases">
        <title>Mucilaginibacter sp. isolated from the gut of Protaetia brevitarsis seulensis larvae.</title>
        <authorList>
            <person name="Won M."/>
            <person name="Kim S.-J."/>
            <person name="Kwon S.-W."/>
        </authorList>
    </citation>
    <scope>NUCLEOTIDE SEQUENCE [LARGE SCALE GENOMIC DNA]</scope>
    <source>
        <strain evidence="1 2">CFWR-12</strain>
    </source>
</reference>
<dbReference type="Proteomes" id="UP000832097">
    <property type="component" value="Chromosome"/>
</dbReference>
<dbReference type="EMBL" id="CP094528">
    <property type="protein sequence ID" value="UOE42857.1"/>
    <property type="molecule type" value="Genomic_DNA"/>
</dbReference>